<organism evidence="6 7">
    <name type="scientific">Rhizoctonia solani</name>
    <dbReference type="NCBI Taxonomy" id="456999"/>
    <lineage>
        <taxon>Eukaryota</taxon>
        <taxon>Fungi</taxon>
        <taxon>Dikarya</taxon>
        <taxon>Basidiomycota</taxon>
        <taxon>Agaricomycotina</taxon>
        <taxon>Agaricomycetes</taxon>
        <taxon>Cantharellales</taxon>
        <taxon>Ceratobasidiaceae</taxon>
        <taxon>Rhizoctonia</taxon>
    </lineage>
</organism>
<keyword evidence="2 4" id="KW-0863">Zinc-finger</keyword>
<dbReference type="Pfam" id="PF01753">
    <property type="entry name" value="zf-MYND"/>
    <property type="match status" value="1"/>
</dbReference>
<dbReference type="AlphaFoldDB" id="A0A8H3AQV3"/>
<evidence type="ECO:0000313" key="7">
    <source>
        <dbReference type="Proteomes" id="UP000663888"/>
    </source>
</evidence>
<sequence length="586" mass="66987">MSILPPHHSVYGPTLDAYLTSRLAGVGVSRYQTGAPSESEIRHAILTLDEPKKASCSTFETILAMERSPQCTLLHLLPESDIGVFPACIRLLRSYCNEGRSLFDYAYGFLCLQVISLSAEVAKLALVDELWIVEQGTVQVAEYWDPPVLINNYSRKWEAREFCKDEEYFQPANKLLGWYTNPNTRLETCLSSIGGCTSKDIEFIIEQLWLDRKRFLKMARRSSTLFPWWCGLFHLMHNTLVRSWGTSTDKFGTPGERNRWIHLLELAHRYSLCADQYEDATLAYLLKDCPQFAEMTYETTATDTDDSSQMVAAYLEKMKRLPILKWAYISRLYGYVCANFHLDGPRYEENLVLITSATLEEAWGEMLKAHEMNFIQWKIFVDTVINNSVTLPMTQRQPSRAPLYLSVLTNDNLFELLGRLVLFPLSPGGKLIREEPNRKWEAHPQEILSLMGQLVTNRLAAPNYRPDMRLVIAWNKTHQSLQYSKYMSTNTGGRNQMYSTDWDSVWKNVGEALGITRRLNAAIRCGYSRCAISDTPALYQCARCNAKRYCSHRCQQADWMDTSNGHRSVCTGSLTMLALTGQASFP</sequence>
<evidence type="ECO:0000256" key="1">
    <source>
        <dbReference type="ARBA" id="ARBA00022723"/>
    </source>
</evidence>
<dbReference type="Proteomes" id="UP000663888">
    <property type="component" value="Unassembled WGS sequence"/>
</dbReference>
<feature type="domain" description="MYND-type" evidence="5">
    <location>
        <begin position="522"/>
        <end position="570"/>
    </location>
</feature>
<name>A0A8H3AQV3_9AGAM</name>
<dbReference type="SUPFAM" id="SSF144232">
    <property type="entry name" value="HIT/MYND zinc finger-like"/>
    <property type="match status" value="1"/>
</dbReference>
<keyword evidence="3" id="KW-0862">Zinc</keyword>
<dbReference type="InterPro" id="IPR002893">
    <property type="entry name" value="Znf_MYND"/>
</dbReference>
<evidence type="ECO:0000256" key="3">
    <source>
        <dbReference type="ARBA" id="ARBA00022833"/>
    </source>
</evidence>
<dbReference type="EMBL" id="CAJMWX010000834">
    <property type="protein sequence ID" value="CAE6434043.1"/>
    <property type="molecule type" value="Genomic_DNA"/>
</dbReference>
<proteinExistence type="predicted"/>
<accession>A0A8H3AQV3</accession>
<protein>
    <recommendedName>
        <fullName evidence="5">MYND-type domain-containing protein</fullName>
    </recommendedName>
</protein>
<evidence type="ECO:0000256" key="2">
    <source>
        <dbReference type="ARBA" id="ARBA00022771"/>
    </source>
</evidence>
<evidence type="ECO:0000256" key="4">
    <source>
        <dbReference type="PROSITE-ProRule" id="PRU00134"/>
    </source>
</evidence>
<gene>
    <name evidence="6" type="ORF">RDB_LOCUS39244</name>
</gene>
<dbReference type="Gene3D" id="6.10.140.2220">
    <property type="match status" value="1"/>
</dbReference>
<dbReference type="PROSITE" id="PS50865">
    <property type="entry name" value="ZF_MYND_2"/>
    <property type="match status" value="1"/>
</dbReference>
<dbReference type="GO" id="GO:0008270">
    <property type="term" value="F:zinc ion binding"/>
    <property type="evidence" value="ECO:0007669"/>
    <property type="project" value="UniProtKB-KW"/>
</dbReference>
<comment type="caution">
    <text evidence="6">The sequence shown here is derived from an EMBL/GenBank/DDBJ whole genome shotgun (WGS) entry which is preliminary data.</text>
</comment>
<evidence type="ECO:0000313" key="6">
    <source>
        <dbReference type="EMBL" id="CAE6434043.1"/>
    </source>
</evidence>
<keyword evidence="1" id="KW-0479">Metal-binding</keyword>
<evidence type="ECO:0000259" key="5">
    <source>
        <dbReference type="PROSITE" id="PS50865"/>
    </source>
</evidence>
<reference evidence="6" key="1">
    <citation type="submission" date="2021-01" db="EMBL/GenBank/DDBJ databases">
        <authorList>
            <person name="Kaushik A."/>
        </authorList>
    </citation>
    <scope>NUCLEOTIDE SEQUENCE</scope>
    <source>
        <strain evidence="6">AG4-R118</strain>
    </source>
</reference>